<dbReference type="Gene3D" id="3.40.630.30">
    <property type="match status" value="1"/>
</dbReference>
<feature type="domain" description="BioF2-like acetyltransferase" evidence="1">
    <location>
        <begin position="187"/>
        <end position="335"/>
    </location>
</feature>
<sequence>MTASYQVSCDEIADLSEFGNAWQELEAGGHASFFQSWCWVGTWLSTLPDSFKAKALRISQGDRLAGLGVLMFHAGHRHRIMPVGRLLLNETGDAHHDRLTLEYSGILCDTRERLGITEAAFRWLDGTDRSWSELCLSGLLPETMSDVSKAADAVGLMPWIQDLKPCDYVDLSIVRDRKEDYLTQLSRNTRQQLRKALRLYEADGPLSLTAPDNLDEAHRFLDELTQLHQSYWIARGETGSFSNDYFRKFHRALVTAGFPEGKIQLLRASAGDQPIGYLYNFLHDGTVYGYQSGFRYDDDPKRKPGLVTHYLAIERNLAQGAGIYDFMAGYGQHKRSLGNATQDMTWLVLQRNILKNRVEQRLRGLKQQLAERKKAQRQPD</sequence>
<gene>
    <name evidence="2" type="ORF">FKG95_21770</name>
</gene>
<comment type="caution">
    <text evidence="2">The sequence shown here is derived from an EMBL/GenBank/DDBJ whole genome shotgun (WGS) entry which is preliminary data.</text>
</comment>
<evidence type="ECO:0000313" key="2">
    <source>
        <dbReference type="EMBL" id="TQV76263.1"/>
    </source>
</evidence>
<reference evidence="2 3" key="1">
    <citation type="submission" date="2019-06" db="EMBL/GenBank/DDBJ databases">
        <title>Whole genome sequence for Rhodospirillaceae sp. R148.</title>
        <authorList>
            <person name="Wang G."/>
        </authorList>
    </citation>
    <scope>NUCLEOTIDE SEQUENCE [LARGE SCALE GENOMIC DNA]</scope>
    <source>
        <strain evidence="2 3">R148</strain>
    </source>
</reference>
<evidence type="ECO:0000259" key="1">
    <source>
        <dbReference type="Pfam" id="PF13480"/>
    </source>
</evidence>
<dbReference type="AlphaFoldDB" id="A0A545TGB0"/>
<dbReference type="Proteomes" id="UP000315252">
    <property type="component" value="Unassembled WGS sequence"/>
</dbReference>
<dbReference type="EMBL" id="VHSH01000008">
    <property type="protein sequence ID" value="TQV76263.1"/>
    <property type="molecule type" value="Genomic_DNA"/>
</dbReference>
<protein>
    <submittedName>
        <fullName evidence="2">GNAT family N-acetyltransferase</fullName>
    </submittedName>
</protein>
<dbReference type="Pfam" id="PF13480">
    <property type="entry name" value="Acetyltransf_6"/>
    <property type="match status" value="1"/>
</dbReference>
<dbReference type="InterPro" id="IPR016181">
    <property type="entry name" value="Acyl_CoA_acyltransferase"/>
</dbReference>
<accession>A0A545TGB0</accession>
<dbReference type="RefSeq" id="WP_142898526.1">
    <property type="nucleotide sequence ID" value="NZ_ML660059.1"/>
</dbReference>
<dbReference type="SUPFAM" id="SSF55729">
    <property type="entry name" value="Acyl-CoA N-acyltransferases (Nat)"/>
    <property type="match status" value="1"/>
</dbReference>
<dbReference type="OrthoDB" id="9808976at2"/>
<proteinExistence type="predicted"/>
<dbReference type="InterPro" id="IPR038740">
    <property type="entry name" value="BioF2-like_GNAT_dom"/>
</dbReference>
<evidence type="ECO:0000313" key="3">
    <source>
        <dbReference type="Proteomes" id="UP000315252"/>
    </source>
</evidence>
<keyword evidence="3" id="KW-1185">Reference proteome</keyword>
<name>A0A545TGB0_9PROT</name>
<organism evidence="2 3">
    <name type="scientific">Denitrobaculum tricleocarpae</name>
    <dbReference type="NCBI Taxonomy" id="2591009"/>
    <lineage>
        <taxon>Bacteria</taxon>
        <taxon>Pseudomonadati</taxon>
        <taxon>Pseudomonadota</taxon>
        <taxon>Alphaproteobacteria</taxon>
        <taxon>Rhodospirillales</taxon>
        <taxon>Rhodospirillaceae</taxon>
        <taxon>Denitrobaculum</taxon>
    </lineage>
</organism>
<dbReference type="GO" id="GO:0016740">
    <property type="term" value="F:transferase activity"/>
    <property type="evidence" value="ECO:0007669"/>
    <property type="project" value="UniProtKB-KW"/>
</dbReference>
<keyword evidence="2" id="KW-0808">Transferase</keyword>